<dbReference type="InterPro" id="IPR055170">
    <property type="entry name" value="GFO_IDH_MocA-like_dom"/>
</dbReference>
<dbReference type="RefSeq" id="WP_012865550.1">
    <property type="nucleotide sequence ID" value="NC_013521.1"/>
</dbReference>
<evidence type="ECO:0000313" key="6">
    <source>
        <dbReference type="Proteomes" id="UP000000322"/>
    </source>
</evidence>
<dbReference type="KEGG" id="ske:Sked_05210"/>
<evidence type="ECO:0000256" key="1">
    <source>
        <dbReference type="ARBA" id="ARBA00023002"/>
    </source>
</evidence>
<feature type="domain" description="Gfo/Idh/MocA-like oxidoreductase N-terminal" evidence="3">
    <location>
        <begin position="35"/>
        <end position="143"/>
    </location>
</feature>
<dbReference type="SUPFAM" id="SSF55347">
    <property type="entry name" value="Glyceraldehyde-3-phosphate dehydrogenase-like, C-terminal domain"/>
    <property type="match status" value="1"/>
</dbReference>
<dbReference type="SUPFAM" id="SSF51735">
    <property type="entry name" value="NAD(P)-binding Rossmann-fold domains"/>
    <property type="match status" value="1"/>
</dbReference>
<sequence>MLPASSPARAHRPDPSGVPTITLAGPLGFGHDYRTRLAALAAQGRARLGAVVDHRDPGALEDVPDGTPWFETLEENLASPDPSVRPDVVIVSTPMHTHRALAETALRAGCDVMLEKPPTPSAADHAALLEVVRETGRLCQVGFQTFGSTALDTARQMVADGVVGEVRHVGTVGSWTRTRAYWERSAWAGRRRVDGVDVVDGVVTNPLAHAVVTALELGGVGRSEQVASVEVDLYRANPIEADDTSSLLVRSVDGPTFSFALTLCAPVRTPARITVHGSQARLVLYYETDRIEVHRPEGVELLAGSRVPLLDDLLDARLRGDGVLRCPLEATGAFTQVLETVRTAPDPRPVPPALVTWTGEGDDARPVVSEVEAWCDRVADGPALFRDLGAPWTFSAAGDHPTS</sequence>
<dbReference type="InterPro" id="IPR050463">
    <property type="entry name" value="Gfo/Idh/MocA_oxidrdct_glycsds"/>
</dbReference>
<dbReference type="EMBL" id="CP001819">
    <property type="protein sequence ID" value="ACZ20481.1"/>
    <property type="molecule type" value="Genomic_DNA"/>
</dbReference>
<name>D1BAD0_SANKS</name>
<proteinExistence type="predicted"/>
<dbReference type="Pfam" id="PF01408">
    <property type="entry name" value="GFO_IDH_MocA"/>
    <property type="match status" value="1"/>
</dbReference>
<dbReference type="InterPro" id="IPR036291">
    <property type="entry name" value="NAD(P)-bd_dom_sf"/>
</dbReference>
<dbReference type="GO" id="GO:0000166">
    <property type="term" value="F:nucleotide binding"/>
    <property type="evidence" value="ECO:0007669"/>
    <property type="project" value="InterPro"/>
</dbReference>
<protein>
    <submittedName>
        <fullName evidence="5">Predicted dehydrogenase</fullName>
    </submittedName>
</protein>
<evidence type="ECO:0000313" key="5">
    <source>
        <dbReference type="EMBL" id="ACZ20481.1"/>
    </source>
</evidence>
<reference evidence="5 6" key="1">
    <citation type="journal article" date="2009" name="Stand. Genomic Sci.">
        <title>Complete genome sequence of Sanguibacter keddieii type strain (ST-74).</title>
        <authorList>
            <person name="Ivanova N."/>
            <person name="Sikorski J."/>
            <person name="Sims D."/>
            <person name="Brettin T."/>
            <person name="Detter J.C."/>
            <person name="Han C."/>
            <person name="Lapidus A."/>
            <person name="Copeland A."/>
            <person name="Glavina Del Rio T."/>
            <person name="Nolan M."/>
            <person name="Chen F."/>
            <person name="Lucas S."/>
            <person name="Tice H."/>
            <person name="Cheng J.F."/>
            <person name="Bruce D."/>
            <person name="Goodwin L."/>
            <person name="Pitluck S."/>
            <person name="Pati A."/>
            <person name="Mavromatis K."/>
            <person name="Chen A."/>
            <person name="Palaniappan K."/>
            <person name="D'haeseleer P."/>
            <person name="Chain P."/>
            <person name="Bristow J."/>
            <person name="Eisen J.A."/>
            <person name="Markowitz V."/>
            <person name="Hugenholtz P."/>
            <person name="Goker M."/>
            <person name="Pukall R."/>
            <person name="Klenk H.P."/>
            <person name="Kyrpides N.C."/>
        </authorList>
    </citation>
    <scope>NUCLEOTIDE SEQUENCE [LARGE SCALE GENOMIC DNA]</scope>
    <source>
        <strain evidence="6">ATCC 51767 / DSM 10542 / NCFB 3025 / ST-74</strain>
    </source>
</reference>
<dbReference type="PANTHER" id="PTHR43818">
    <property type="entry name" value="BCDNA.GH03377"/>
    <property type="match status" value="1"/>
</dbReference>
<keyword evidence="1" id="KW-0560">Oxidoreductase</keyword>
<dbReference type="GO" id="GO:0016491">
    <property type="term" value="F:oxidoreductase activity"/>
    <property type="evidence" value="ECO:0007669"/>
    <property type="project" value="UniProtKB-KW"/>
</dbReference>
<dbReference type="Gene3D" id="3.30.360.10">
    <property type="entry name" value="Dihydrodipicolinate Reductase, domain 2"/>
    <property type="match status" value="1"/>
</dbReference>
<dbReference type="AlphaFoldDB" id="D1BAD0"/>
<organism evidence="5 6">
    <name type="scientific">Sanguibacter keddieii (strain ATCC 51767 / DSM 10542 / NCFB 3025 / ST-74)</name>
    <dbReference type="NCBI Taxonomy" id="446469"/>
    <lineage>
        <taxon>Bacteria</taxon>
        <taxon>Bacillati</taxon>
        <taxon>Actinomycetota</taxon>
        <taxon>Actinomycetes</taxon>
        <taxon>Micrococcales</taxon>
        <taxon>Sanguibacteraceae</taxon>
        <taxon>Sanguibacter</taxon>
    </lineage>
</organism>
<evidence type="ECO:0000256" key="2">
    <source>
        <dbReference type="ARBA" id="ARBA00023027"/>
    </source>
</evidence>
<dbReference type="PANTHER" id="PTHR43818:SF11">
    <property type="entry name" value="BCDNA.GH03377"/>
    <property type="match status" value="1"/>
</dbReference>
<dbReference type="eggNOG" id="COG0673">
    <property type="taxonomic scope" value="Bacteria"/>
</dbReference>
<dbReference type="Proteomes" id="UP000000322">
    <property type="component" value="Chromosome"/>
</dbReference>
<dbReference type="Gene3D" id="3.40.50.720">
    <property type="entry name" value="NAD(P)-binding Rossmann-like Domain"/>
    <property type="match status" value="1"/>
</dbReference>
<keyword evidence="6" id="KW-1185">Reference proteome</keyword>
<dbReference type="STRING" id="446469.Sked_05210"/>
<evidence type="ECO:0000259" key="3">
    <source>
        <dbReference type="Pfam" id="PF01408"/>
    </source>
</evidence>
<dbReference type="Pfam" id="PF22725">
    <property type="entry name" value="GFO_IDH_MocA_C3"/>
    <property type="match status" value="1"/>
</dbReference>
<keyword evidence="2" id="KW-0520">NAD</keyword>
<gene>
    <name evidence="5" type="ordered locus">Sked_05210</name>
</gene>
<dbReference type="HOGENOM" id="CLU_041547_0_0_11"/>
<feature type="domain" description="GFO/IDH/MocA-like oxidoreductase" evidence="4">
    <location>
        <begin position="153"/>
        <end position="282"/>
    </location>
</feature>
<accession>D1BAD0</accession>
<dbReference type="InterPro" id="IPR000683">
    <property type="entry name" value="Gfo/Idh/MocA-like_OxRdtase_N"/>
</dbReference>
<evidence type="ECO:0000259" key="4">
    <source>
        <dbReference type="Pfam" id="PF22725"/>
    </source>
</evidence>